<organism evidence="1 2">
    <name type="scientific">Coniochaeta hoffmannii</name>
    <dbReference type="NCBI Taxonomy" id="91930"/>
    <lineage>
        <taxon>Eukaryota</taxon>
        <taxon>Fungi</taxon>
        <taxon>Dikarya</taxon>
        <taxon>Ascomycota</taxon>
        <taxon>Pezizomycotina</taxon>
        <taxon>Sordariomycetes</taxon>
        <taxon>Sordariomycetidae</taxon>
        <taxon>Coniochaetales</taxon>
        <taxon>Coniochaetaceae</taxon>
        <taxon>Coniochaeta</taxon>
    </lineage>
</organism>
<comment type="caution">
    <text evidence="1">The sequence shown here is derived from an EMBL/GenBank/DDBJ whole genome shotgun (WGS) entry which is preliminary data.</text>
</comment>
<protein>
    <submittedName>
        <fullName evidence="1">Uncharacterized protein</fullName>
    </submittedName>
</protein>
<keyword evidence="2" id="KW-1185">Reference proteome</keyword>
<accession>A0AA38VH60</accession>
<gene>
    <name evidence="1" type="ORF">NKR19_g9471</name>
</gene>
<dbReference type="AlphaFoldDB" id="A0AA38VH60"/>
<name>A0AA38VH60_9PEZI</name>
<sequence>MTEVEGWGWEGKVEDRDALAADGSTGVLRKMVGRRSDAVDLTEEKRAEFEDLGVECWREMERLREEWEARMG</sequence>
<evidence type="ECO:0000313" key="2">
    <source>
        <dbReference type="Proteomes" id="UP001174691"/>
    </source>
</evidence>
<proteinExistence type="predicted"/>
<evidence type="ECO:0000313" key="1">
    <source>
        <dbReference type="EMBL" id="KAJ9131758.1"/>
    </source>
</evidence>
<dbReference type="Proteomes" id="UP001174691">
    <property type="component" value="Unassembled WGS sequence"/>
</dbReference>
<reference evidence="1" key="1">
    <citation type="submission" date="2022-07" db="EMBL/GenBank/DDBJ databases">
        <title>Fungi with potential for degradation of polypropylene.</title>
        <authorList>
            <person name="Gostincar C."/>
        </authorList>
    </citation>
    <scope>NUCLEOTIDE SEQUENCE</scope>
    <source>
        <strain evidence="1">EXF-13287</strain>
    </source>
</reference>
<dbReference type="EMBL" id="JANBVN010000228">
    <property type="protein sequence ID" value="KAJ9131758.1"/>
    <property type="molecule type" value="Genomic_DNA"/>
</dbReference>